<proteinExistence type="predicted"/>
<evidence type="ECO:0000256" key="3">
    <source>
        <dbReference type="ARBA" id="ARBA00023163"/>
    </source>
</evidence>
<accession>A0A108C603</accession>
<comment type="caution">
    <text evidence="5">The sequence shown here is derived from an EMBL/GenBank/DDBJ whole genome shotgun (WGS) entry which is preliminary data.</text>
</comment>
<dbReference type="SUPFAM" id="SSF46689">
    <property type="entry name" value="Homeodomain-like"/>
    <property type="match status" value="2"/>
</dbReference>
<dbReference type="InterPro" id="IPR018060">
    <property type="entry name" value="HTH_AraC"/>
</dbReference>
<keyword evidence="2" id="KW-0238">DNA-binding</keyword>
<dbReference type="Gene3D" id="1.10.10.60">
    <property type="entry name" value="Homeodomain-like"/>
    <property type="match status" value="1"/>
</dbReference>
<feature type="domain" description="HTH araC/xylS-type" evidence="4">
    <location>
        <begin position="171"/>
        <end position="268"/>
    </location>
</feature>
<keyword evidence="1" id="KW-0805">Transcription regulation</keyword>
<dbReference type="Pfam" id="PF02311">
    <property type="entry name" value="AraC_binding"/>
    <property type="match status" value="1"/>
</dbReference>
<dbReference type="AlphaFoldDB" id="A0A108C603"/>
<dbReference type="InterPro" id="IPR009057">
    <property type="entry name" value="Homeodomain-like_sf"/>
</dbReference>
<dbReference type="PANTHER" id="PTHR46796:SF2">
    <property type="entry name" value="TRANSCRIPTIONAL REGULATORY PROTEIN"/>
    <property type="match status" value="1"/>
</dbReference>
<dbReference type="PROSITE" id="PS01124">
    <property type="entry name" value="HTH_ARAC_FAMILY_2"/>
    <property type="match status" value="1"/>
</dbReference>
<dbReference type="Proteomes" id="UP000065504">
    <property type="component" value="Unassembled WGS sequence"/>
</dbReference>
<dbReference type="EMBL" id="LPLU01000115">
    <property type="protein sequence ID" value="KWK68661.1"/>
    <property type="molecule type" value="Genomic_DNA"/>
</dbReference>
<dbReference type="GO" id="GO:0043565">
    <property type="term" value="F:sequence-specific DNA binding"/>
    <property type="evidence" value="ECO:0007669"/>
    <property type="project" value="InterPro"/>
</dbReference>
<protein>
    <submittedName>
        <fullName evidence="5">AraC family transcriptional regulator</fullName>
    </submittedName>
</protein>
<dbReference type="Pfam" id="PF12833">
    <property type="entry name" value="HTH_18"/>
    <property type="match status" value="1"/>
</dbReference>
<dbReference type="InterPro" id="IPR050204">
    <property type="entry name" value="AraC_XylS_family_regulators"/>
</dbReference>
<keyword evidence="3" id="KW-0804">Transcription</keyword>
<evidence type="ECO:0000313" key="5">
    <source>
        <dbReference type="EMBL" id="KWK68661.1"/>
    </source>
</evidence>
<dbReference type="InterPro" id="IPR037923">
    <property type="entry name" value="HTH-like"/>
</dbReference>
<evidence type="ECO:0000256" key="1">
    <source>
        <dbReference type="ARBA" id="ARBA00023015"/>
    </source>
</evidence>
<reference evidence="5 6" key="1">
    <citation type="submission" date="2015-11" db="EMBL/GenBank/DDBJ databases">
        <title>Expanding the genomic diversity of Burkholderia species for the development of highly accurate diagnostics.</title>
        <authorList>
            <person name="Sahl J."/>
            <person name="Keim P."/>
            <person name="Wagner D."/>
        </authorList>
    </citation>
    <scope>NUCLEOTIDE SEQUENCE [LARGE SCALE GENOMIC DNA]</scope>
    <source>
        <strain evidence="5 6">MSMB782WGS</strain>
    </source>
</reference>
<dbReference type="SUPFAM" id="SSF51215">
    <property type="entry name" value="Regulatory protein AraC"/>
    <property type="match status" value="1"/>
</dbReference>
<evidence type="ECO:0000259" key="4">
    <source>
        <dbReference type="PROSITE" id="PS01124"/>
    </source>
</evidence>
<evidence type="ECO:0000313" key="6">
    <source>
        <dbReference type="Proteomes" id="UP000065504"/>
    </source>
</evidence>
<dbReference type="SMART" id="SM00342">
    <property type="entry name" value="HTH_ARAC"/>
    <property type="match status" value="1"/>
</dbReference>
<dbReference type="GO" id="GO:0003700">
    <property type="term" value="F:DNA-binding transcription factor activity"/>
    <property type="evidence" value="ECO:0007669"/>
    <property type="project" value="InterPro"/>
</dbReference>
<name>A0A108C603_9BURK</name>
<gene>
    <name evidence="5" type="ORF">WM16_25045</name>
</gene>
<dbReference type="PANTHER" id="PTHR46796">
    <property type="entry name" value="HTH-TYPE TRANSCRIPTIONAL ACTIVATOR RHAS-RELATED"/>
    <property type="match status" value="1"/>
</dbReference>
<dbReference type="RefSeq" id="WP_060237735.1">
    <property type="nucleotide sequence ID" value="NZ_LPLU01000115.1"/>
</dbReference>
<organism evidence="5 6">
    <name type="scientific">Burkholderia ubonensis</name>
    <dbReference type="NCBI Taxonomy" id="101571"/>
    <lineage>
        <taxon>Bacteria</taxon>
        <taxon>Pseudomonadati</taxon>
        <taxon>Pseudomonadota</taxon>
        <taxon>Betaproteobacteria</taxon>
        <taxon>Burkholderiales</taxon>
        <taxon>Burkholderiaceae</taxon>
        <taxon>Burkholderia</taxon>
        <taxon>Burkholderia cepacia complex</taxon>
    </lineage>
</organism>
<evidence type="ECO:0000256" key="2">
    <source>
        <dbReference type="ARBA" id="ARBA00023125"/>
    </source>
</evidence>
<sequence length="292" mass="32606">MTGSTRQTRSDWIFRSEATQGIEHIEAYFRGNAYSMHRHDTYAVGLTLAGVQCFHYRRSLRSSVPGQTMVLHPDEAHDGQAGTHEGFRYQMIYVQPAAIQAVLGGKPLPFIDGGVTTDPRLFDATRAALRRMRDDAEPLERDDAIVDLALALDIASGARPTRKPADFAAVQRAREYLQDACTGPVTLDTLAAVSGRDRWSLSRDFRTFYGTSPYRYLTMRRLEAARTMMLRGVPLADAAVATGFSDQSHMTRHFRSAYGISPARWLAMTGQPRADYGGRRAQSFKTARRRPA</sequence>
<dbReference type="InterPro" id="IPR003313">
    <property type="entry name" value="AraC-bd"/>
</dbReference>